<dbReference type="PANTHER" id="PTHR45695:SF9">
    <property type="entry name" value="LEUCOKININ RECEPTOR"/>
    <property type="match status" value="1"/>
</dbReference>
<accession>A0A1S3K612</accession>
<evidence type="ECO:0000256" key="8">
    <source>
        <dbReference type="SAM" id="Phobius"/>
    </source>
</evidence>
<proteinExistence type="predicted"/>
<feature type="transmembrane region" description="Helical" evidence="8">
    <location>
        <begin position="32"/>
        <end position="57"/>
    </location>
</feature>
<keyword evidence="4" id="KW-0297">G-protein coupled receptor</keyword>
<keyword evidence="3 8" id="KW-1133">Transmembrane helix</keyword>
<dbReference type="GO" id="GO:0005886">
    <property type="term" value="C:plasma membrane"/>
    <property type="evidence" value="ECO:0007669"/>
    <property type="project" value="TreeGrafter"/>
</dbReference>
<keyword evidence="5 8" id="KW-0472">Membrane</keyword>
<feature type="transmembrane region" description="Helical" evidence="8">
    <location>
        <begin position="238"/>
        <end position="263"/>
    </location>
</feature>
<evidence type="ECO:0000256" key="7">
    <source>
        <dbReference type="ARBA" id="ARBA00023224"/>
    </source>
</evidence>
<keyword evidence="10" id="KW-1185">Reference proteome</keyword>
<evidence type="ECO:0000313" key="10">
    <source>
        <dbReference type="Proteomes" id="UP000085678"/>
    </source>
</evidence>
<evidence type="ECO:0000256" key="4">
    <source>
        <dbReference type="ARBA" id="ARBA00023040"/>
    </source>
</evidence>
<organism evidence="10 11">
    <name type="scientific">Lingula anatina</name>
    <name type="common">Brachiopod</name>
    <name type="synonym">Lingula unguis</name>
    <dbReference type="NCBI Taxonomy" id="7574"/>
    <lineage>
        <taxon>Eukaryota</taxon>
        <taxon>Metazoa</taxon>
        <taxon>Spiralia</taxon>
        <taxon>Lophotrochozoa</taxon>
        <taxon>Brachiopoda</taxon>
        <taxon>Linguliformea</taxon>
        <taxon>Lingulata</taxon>
        <taxon>Lingulida</taxon>
        <taxon>Linguloidea</taxon>
        <taxon>Lingulidae</taxon>
        <taxon>Lingula</taxon>
    </lineage>
</organism>
<evidence type="ECO:0000256" key="1">
    <source>
        <dbReference type="ARBA" id="ARBA00004141"/>
    </source>
</evidence>
<feature type="domain" description="G-protein coupled receptors family 1 profile" evidence="9">
    <location>
        <begin position="48"/>
        <end position="296"/>
    </location>
</feature>
<feature type="transmembrane region" description="Helical" evidence="8">
    <location>
        <begin position="150"/>
        <end position="171"/>
    </location>
</feature>
<reference evidence="11" key="1">
    <citation type="submission" date="2025-08" db="UniProtKB">
        <authorList>
            <consortium name="RefSeq"/>
        </authorList>
    </citation>
    <scope>IDENTIFICATION</scope>
    <source>
        <tissue evidence="11">Gonads</tissue>
    </source>
</reference>
<feature type="transmembrane region" description="Helical" evidence="8">
    <location>
        <begin position="110"/>
        <end position="129"/>
    </location>
</feature>
<dbReference type="OrthoDB" id="10037617at2759"/>
<keyword evidence="2 8" id="KW-0812">Transmembrane</keyword>
<protein>
    <submittedName>
        <fullName evidence="11">Allatostatin-A receptor-like</fullName>
    </submittedName>
</protein>
<feature type="transmembrane region" description="Helical" evidence="8">
    <location>
        <begin position="191"/>
        <end position="217"/>
    </location>
</feature>
<dbReference type="PRINTS" id="PR00237">
    <property type="entry name" value="GPCRRHODOPSN"/>
</dbReference>
<dbReference type="GeneID" id="106178977"/>
<dbReference type="InParanoid" id="A0A1S3K612"/>
<gene>
    <name evidence="11" type="primary">LOC106178977</name>
</gene>
<dbReference type="PROSITE" id="PS50262">
    <property type="entry name" value="G_PROTEIN_RECEP_F1_2"/>
    <property type="match status" value="1"/>
</dbReference>
<dbReference type="Proteomes" id="UP000085678">
    <property type="component" value="Unplaced"/>
</dbReference>
<dbReference type="PANTHER" id="PTHR45695">
    <property type="entry name" value="LEUCOKININ RECEPTOR-RELATED"/>
    <property type="match status" value="1"/>
</dbReference>
<evidence type="ECO:0000256" key="6">
    <source>
        <dbReference type="ARBA" id="ARBA00023170"/>
    </source>
</evidence>
<dbReference type="AlphaFoldDB" id="A0A1S3K612"/>
<dbReference type="InterPro" id="IPR017452">
    <property type="entry name" value="GPCR_Rhodpsn_7TM"/>
</dbReference>
<dbReference type="GO" id="GO:0004930">
    <property type="term" value="F:G protein-coupled receptor activity"/>
    <property type="evidence" value="ECO:0007669"/>
    <property type="project" value="UniProtKB-KW"/>
</dbReference>
<dbReference type="SMART" id="SM01381">
    <property type="entry name" value="7TM_GPCR_Srsx"/>
    <property type="match status" value="1"/>
</dbReference>
<dbReference type="RefSeq" id="XP_013417869.1">
    <property type="nucleotide sequence ID" value="XM_013562415.1"/>
</dbReference>
<dbReference type="Gene3D" id="1.20.1070.10">
    <property type="entry name" value="Rhodopsin 7-helix transmembrane proteins"/>
    <property type="match status" value="1"/>
</dbReference>
<dbReference type="SUPFAM" id="SSF81321">
    <property type="entry name" value="Family A G protein-coupled receptor-like"/>
    <property type="match status" value="1"/>
</dbReference>
<dbReference type="InterPro" id="IPR000276">
    <property type="entry name" value="GPCR_Rhodpsn"/>
</dbReference>
<name>A0A1S3K612_LINAN</name>
<sequence length="372" mass="40877">MDDDGNSTSDETTALNRTAPAFFLVLAETNSILIPVLYAFVLLIGVAGNAMVIYVILANKYMRTCANMLFLNLAVSDLLFLVFCIPLEAAYVITKYQLELGNLACKMLKYTTFVCTTVGAYSLAAICVFRCRAVVSPIRASQFLTTRHSLSTTVVIWVTILAVNSPVAVYYNERIGCSIEVATELEFVLLLSLMVGVDFLLPVAIVVIATVVIVIEVKKCKFSTEEQLLLVHGYSRKVTALAIAVAGVFVVCWGPFNFLFVYISCGGGGDQKVMGILNISALFLAYSNSCLNPIIYNFASKEFRKSFRLTISNTCKTRKNRRRSRKMSSTKTKVSIDSAINLQECMGFIASKEQTERIPVRSGCGESARSLC</sequence>
<evidence type="ECO:0000256" key="2">
    <source>
        <dbReference type="ARBA" id="ARBA00022692"/>
    </source>
</evidence>
<comment type="subcellular location">
    <subcellularLocation>
        <location evidence="1">Membrane</location>
        <topology evidence="1">Multi-pass membrane protein</topology>
    </subcellularLocation>
</comment>
<dbReference type="KEGG" id="lak:106178977"/>
<evidence type="ECO:0000256" key="3">
    <source>
        <dbReference type="ARBA" id="ARBA00022989"/>
    </source>
</evidence>
<evidence type="ECO:0000313" key="11">
    <source>
        <dbReference type="RefSeq" id="XP_013417869.1"/>
    </source>
</evidence>
<keyword evidence="6" id="KW-0675">Receptor</keyword>
<keyword evidence="7" id="KW-0807">Transducer</keyword>
<evidence type="ECO:0000259" key="9">
    <source>
        <dbReference type="PROSITE" id="PS50262"/>
    </source>
</evidence>
<feature type="transmembrane region" description="Helical" evidence="8">
    <location>
        <begin position="69"/>
        <end position="90"/>
    </location>
</feature>
<evidence type="ECO:0000256" key="5">
    <source>
        <dbReference type="ARBA" id="ARBA00023136"/>
    </source>
</evidence>
<dbReference type="STRING" id="7574.A0A1S3K612"/>
<dbReference type="Pfam" id="PF00001">
    <property type="entry name" value="7tm_1"/>
    <property type="match status" value="1"/>
</dbReference>
<feature type="transmembrane region" description="Helical" evidence="8">
    <location>
        <begin position="275"/>
        <end position="299"/>
    </location>
</feature>